<dbReference type="AlphaFoldDB" id="A0AAE3HE16"/>
<dbReference type="CDD" id="cd06171">
    <property type="entry name" value="Sigma70_r4"/>
    <property type="match status" value="1"/>
</dbReference>
<keyword evidence="4" id="KW-0238">DNA-binding</keyword>
<evidence type="ECO:0000256" key="4">
    <source>
        <dbReference type="ARBA" id="ARBA00023125"/>
    </source>
</evidence>
<comment type="caution">
    <text evidence="8">The sequence shown here is derived from an EMBL/GenBank/DDBJ whole genome shotgun (WGS) entry which is preliminary data.</text>
</comment>
<evidence type="ECO:0000259" key="6">
    <source>
        <dbReference type="Pfam" id="PF04542"/>
    </source>
</evidence>
<gene>
    <name evidence="8" type="ORF">NSA47_05305</name>
</gene>
<organism evidence="8 9">
    <name type="scientific">Irregularibacter muris</name>
    <dbReference type="NCBI Taxonomy" id="1796619"/>
    <lineage>
        <taxon>Bacteria</taxon>
        <taxon>Bacillati</taxon>
        <taxon>Bacillota</taxon>
        <taxon>Clostridia</taxon>
        <taxon>Eubacteriales</taxon>
        <taxon>Eubacteriaceae</taxon>
        <taxon>Irregularibacter</taxon>
    </lineage>
</organism>
<accession>A0AAE3HE16</accession>
<dbReference type="InterPro" id="IPR013325">
    <property type="entry name" value="RNA_pol_sigma_r2"/>
</dbReference>
<protein>
    <submittedName>
        <fullName evidence="8">Sigma-70 family RNA polymerase sigma factor</fullName>
    </submittedName>
</protein>
<keyword evidence="2" id="KW-0805">Transcription regulation</keyword>
<dbReference type="GO" id="GO:0003677">
    <property type="term" value="F:DNA binding"/>
    <property type="evidence" value="ECO:0007669"/>
    <property type="project" value="UniProtKB-KW"/>
</dbReference>
<dbReference type="EMBL" id="JANKAS010000003">
    <property type="protein sequence ID" value="MCR1898406.1"/>
    <property type="molecule type" value="Genomic_DNA"/>
</dbReference>
<dbReference type="Pfam" id="PF08281">
    <property type="entry name" value="Sigma70_r4_2"/>
    <property type="match status" value="1"/>
</dbReference>
<dbReference type="InterPro" id="IPR039425">
    <property type="entry name" value="RNA_pol_sigma-70-like"/>
</dbReference>
<evidence type="ECO:0000256" key="1">
    <source>
        <dbReference type="ARBA" id="ARBA00010641"/>
    </source>
</evidence>
<feature type="domain" description="RNA polymerase sigma-70 region 2" evidence="6">
    <location>
        <begin position="10"/>
        <end position="75"/>
    </location>
</feature>
<dbReference type="PANTHER" id="PTHR43133">
    <property type="entry name" value="RNA POLYMERASE ECF-TYPE SIGMA FACTO"/>
    <property type="match status" value="1"/>
</dbReference>
<dbReference type="NCBIfam" id="TIGR02937">
    <property type="entry name" value="sigma70-ECF"/>
    <property type="match status" value="1"/>
</dbReference>
<dbReference type="SUPFAM" id="SSF88659">
    <property type="entry name" value="Sigma3 and sigma4 domains of RNA polymerase sigma factors"/>
    <property type="match status" value="1"/>
</dbReference>
<dbReference type="InterPro" id="IPR013324">
    <property type="entry name" value="RNA_pol_sigma_r3/r4-like"/>
</dbReference>
<dbReference type="GO" id="GO:0006352">
    <property type="term" value="P:DNA-templated transcription initiation"/>
    <property type="evidence" value="ECO:0007669"/>
    <property type="project" value="InterPro"/>
</dbReference>
<dbReference type="Gene3D" id="1.10.1740.10">
    <property type="match status" value="1"/>
</dbReference>
<dbReference type="RefSeq" id="WP_257529875.1">
    <property type="nucleotide sequence ID" value="NZ_JANKAS010000003.1"/>
</dbReference>
<dbReference type="PANTHER" id="PTHR43133:SF52">
    <property type="entry name" value="ECF RNA POLYMERASE SIGMA FACTOR SIGL"/>
    <property type="match status" value="1"/>
</dbReference>
<dbReference type="InterPro" id="IPR014296">
    <property type="entry name" value="RNA_pol_sigma-M_bacilli"/>
</dbReference>
<dbReference type="Pfam" id="PF04542">
    <property type="entry name" value="Sigma70_r2"/>
    <property type="match status" value="1"/>
</dbReference>
<keyword evidence="9" id="KW-1185">Reference proteome</keyword>
<dbReference type="NCBIfam" id="TIGR02950">
    <property type="entry name" value="SigM_subfam"/>
    <property type="match status" value="1"/>
</dbReference>
<evidence type="ECO:0000256" key="5">
    <source>
        <dbReference type="ARBA" id="ARBA00023163"/>
    </source>
</evidence>
<feature type="domain" description="RNA polymerase sigma factor 70 region 4 type 2" evidence="7">
    <location>
        <begin position="104"/>
        <end position="155"/>
    </location>
</feature>
<evidence type="ECO:0000256" key="3">
    <source>
        <dbReference type="ARBA" id="ARBA00023082"/>
    </source>
</evidence>
<dbReference type="InterPro" id="IPR007627">
    <property type="entry name" value="RNA_pol_sigma70_r2"/>
</dbReference>
<dbReference type="GO" id="GO:0016987">
    <property type="term" value="F:sigma factor activity"/>
    <property type="evidence" value="ECO:0007669"/>
    <property type="project" value="UniProtKB-KW"/>
</dbReference>
<evidence type="ECO:0000256" key="2">
    <source>
        <dbReference type="ARBA" id="ARBA00023015"/>
    </source>
</evidence>
<name>A0AAE3HE16_9FIRM</name>
<keyword evidence="5" id="KW-0804">Transcription</keyword>
<dbReference type="InterPro" id="IPR036388">
    <property type="entry name" value="WH-like_DNA-bd_sf"/>
</dbReference>
<proteinExistence type="inferred from homology"/>
<dbReference type="InterPro" id="IPR013249">
    <property type="entry name" value="RNA_pol_sigma70_r4_t2"/>
</dbReference>
<dbReference type="InterPro" id="IPR014284">
    <property type="entry name" value="RNA_pol_sigma-70_dom"/>
</dbReference>
<evidence type="ECO:0000313" key="9">
    <source>
        <dbReference type="Proteomes" id="UP001205748"/>
    </source>
</evidence>
<keyword evidence="3" id="KW-0731">Sigma factor</keyword>
<evidence type="ECO:0000313" key="8">
    <source>
        <dbReference type="EMBL" id="MCR1898406.1"/>
    </source>
</evidence>
<dbReference type="Proteomes" id="UP001205748">
    <property type="component" value="Unassembled WGS sequence"/>
</dbReference>
<dbReference type="SUPFAM" id="SSF88946">
    <property type="entry name" value="Sigma2 domain of RNA polymerase sigma factors"/>
    <property type="match status" value="1"/>
</dbReference>
<dbReference type="Gene3D" id="1.10.10.10">
    <property type="entry name" value="Winged helix-like DNA-binding domain superfamily/Winged helix DNA-binding domain"/>
    <property type="match status" value="1"/>
</dbReference>
<reference evidence="8" key="1">
    <citation type="submission" date="2022-07" db="EMBL/GenBank/DDBJ databases">
        <title>Enhanced cultured diversity of the mouse gut microbiota enables custom-made synthetic communities.</title>
        <authorList>
            <person name="Afrizal A."/>
        </authorList>
    </citation>
    <scope>NUCLEOTIDE SEQUENCE</scope>
    <source>
        <strain evidence="8">DSM 28593</strain>
    </source>
</reference>
<evidence type="ECO:0000259" key="7">
    <source>
        <dbReference type="Pfam" id="PF08281"/>
    </source>
</evidence>
<comment type="similarity">
    <text evidence="1">Belongs to the sigma-70 factor family. ECF subfamily.</text>
</comment>
<sequence>MRENSLDDIYKLYINDLHYYLLSLCKDKYIVEDILQDTFYKAYLHFESCPKERVKSWLFTIAHNAYIDYLRKNKRSIPREDLFFHQVEGNTNIEQEYLAKENLGEIESIIKTLPIRQRQAIHFCDFEELSYKEGAEKMRISLSYYKVLVFRARQAIREKMKGRGKDER</sequence>